<dbReference type="PATRIC" id="fig|634503.3.peg.542"/>
<dbReference type="NCBIfam" id="NF003461">
    <property type="entry name" value="PRK05082.1"/>
    <property type="match status" value="1"/>
</dbReference>
<dbReference type="Proteomes" id="UP000001485">
    <property type="component" value="Chromosome"/>
</dbReference>
<dbReference type="HOGENOM" id="CLU_036604_0_4_6"/>
<protein>
    <submittedName>
        <fullName evidence="2">ROK family protein</fullName>
    </submittedName>
</protein>
<gene>
    <name evidence="2" type="ordered locus">NT01EI_0598</name>
</gene>
<dbReference type="GO" id="GO:0009384">
    <property type="term" value="F:N-acylmannosamine kinase activity"/>
    <property type="evidence" value="ECO:0007669"/>
    <property type="project" value="TreeGrafter"/>
</dbReference>
<dbReference type="PROSITE" id="PS01125">
    <property type="entry name" value="ROK"/>
    <property type="match status" value="1"/>
</dbReference>
<dbReference type="InterPro" id="IPR000600">
    <property type="entry name" value="ROK"/>
</dbReference>
<evidence type="ECO:0000256" key="1">
    <source>
        <dbReference type="ARBA" id="ARBA00023277"/>
    </source>
</evidence>
<dbReference type="STRING" id="67780.B6E78_13690"/>
<dbReference type="AlphaFoldDB" id="C5B753"/>
<dbReference type="PANTHER" id="PTHR18964">
    <property type="entry name" value="ROK (REPRESSOR, ORF, KINASE) FAMILY"/>
    <property type="match status" value="1"/>
</dbReference>
<evidence type="ECO:0000313" key="2">
    <source>
        <dbReference type="EMBL" id="ACR67827.1"/>
    </source>
</evidence>
<accession>C5B753</accession>
<dbReference type="EMBL" id="CP001600">
    <property type="protein sequence ID" value="ACR67827.1"/>
    <property type="molecule type" value="Genomic_DNA"/>
</dbReference>
<dbReference type="InterPro" id="IPR043129">
    <property type="entry name" value="ATPase_NBD"/>
</dbReference>
<name>C5B753_EDWI9</name>
<dbReference type="RefSeq" id="WP_015870024.1">
    <property type="nucleotide sequence ID" value="NC_012779.2"/>
</dbReference>
<organism evidence="2 3">
    <name type="scientific">Edwardsiella ictaluri (strain 93-146)</name>
    <dbReference type="NCBI Taxonomy" id="634503"/>
    <lineage>
        <taxon>Bacteria</taxon>
        <taxon>Pseudomonadati</taxon>
        <taxon>Pseudomonadota</taxon>
        <taxon>Gammaproteobacteria</taxon>
        <taxon>Enterobacterales</taxon>
        <taxon>Hafniaceae</taxon>
        <taxon>Edwardsiella</taxon>
    </lineage>
</organism>
<dbReference type="GO" id="GO:0019262">
    <property type="term" value="P:N-acetylneuraminate catabolic process"/>
    <property type="evidence" value="ECO:0007669"/>
    <property type="project" value="TreeGrafter"/>
</dbReference>
<dbReference type="SUPFAM" id="SSF53067">
    <property type="entry name" value="Actin-like ATPase domain"/>
    <property type="match status" value="1"/>
</dbReference>
<dbReference type="NCBIfam" id="NF047821">
    <property type="entry name" value="NactlManKinNanK"/>
    <property type="match status" value="1"/>
</dbReference>
<evidence type="ECO:0000313" key="3">
    <source>
        <dbReference type="Proteomes" id="UP000001485"/>
    </source>
</evidence>
<dbReference type="KEGG" id="eic:NT01EI_0598"/>
<proteinExistence type="predicted"/>
<dbReference type="OrthoDB" id="8772678at2"/>
<dbReference type="GeneID" id="69537674"/>
<dbReference type="InterPro" id="IPR049874">
    <property type="entry name" value="ROK_cs"/>
</dbReference>
<reference evidence="3" key="1">
    <citation type="submission" date="2009-03" db="EMBL/GenBank/DDBJ databases">
        <title>Complete genome sequence of Edwardsiella ictaluri 93-146.</title>
        <authorList>
            <person name="Williams M.L."/>
            <person name="Gillaspy A.F."/>
            <person name="Dyer D.W."/>
            <person name="Thune R.L."/>
            <person name="Waldbieser G.C."/>
            <person name="Schuster S.C."/>
            <person name="Gipson J."/>
            <person name="Zaitshik J."/>
            <person name="Landry C."/>
            <person name="Lawrence M.L."/>
        </authorList>
    </citation>
    <scope>NUCLEOTIDE SEQUENCE [LARGE SCALE GENOMIC DNA]</scope>
    <source>
        <strain evidence="3">93-146</strain>
    </source>
</reference>
<dbReference type="PANTHER" id="PTHR18964:SF169">
    <property type="entry name" value="N-ACETYLMANNOSAMINE KINASE"/>
    <property type="match status" value="1"/>
</dbReference>
<sequence>MNTLAIDLGGTKLAAALVDANGQLSQRSEVATPVSGDPEALTKALSQLVTRYRGMAGRVAVASTGIIHQGILSALNPDNLGGLDRFPLQECIERLSALPCYLLNDAQAAAWSEYLTLTPSGQDMAFITVSTGVGGGLVLNGRLQIGRGAFAGHIGHTLADPAGPRCGCGRSGCVESIASGRAIAAAAQGDLTGLDARAIFQRAAADDAQAQRLIARSAQAIAQLIADLRATLDIQCAVIGGSVGLAPDYLAQVQYFLRQLPHAYHTTLYPARHQRDAGLIGAALWSRRETI</sequence>
<dbReference type="Pfam" id="PF00480">
    <property type="entry name" value="ROK"/>
    <property type="match status" value="1"/>
</dbReference>
<reference evidence="2 3" key="2">
    <citation type="journal article" date="2012" name="J. Bacteriol.">
        <title>Genome Sequence of Edwardsiella ictaluri 93-146, a Strain Associated with a Natural Channel Catfish Outbreak of Enteric Septicemia of Catfish.</title>
        <authorList>
            <person name="Williams M.L."/>
            <person name="Gillaspy A.F."/>
            <person name="Dyer D.W."/>
            <person name="Thune R.L."/>
            <person name="Waldbieser G.C."/>
            <person name="Schuster S.C."/>
            <person name="Gipson J."/>
            <person name="Zaitshik J."/>
            <person name="Landry C."/>
            <person name="Banes M.M."/>
            <person name="Lawrence M.L."/>
        </authorList>
    </citation>
    <scope>NUCLEOTIDE SEQUENCE [LARGE SCALE GENOMIC DNA]</scope>
    <source>
        <strain evidence="2 3">93-146</strain>
    </source>
</reference>
<keyword evidence="1" id="KW-0119">Carbohydrate metabolism</keyword>
<dbReference type="Gene3D" id="3.30.420.40">
    <property type="match status" value="2"/>
</dbReference>